<dbReference type="Pfam" id="PF03772">
    <property type="entry name" value="Competence"/>
    <property type="match status" value="1"/>
</dbReference>
<evidence type="ECO:0000256" key="5">
    <source>
        <dbReference type="ARBA" id="ARBA00023136"/>
    </source>
</evidence>
<evidence type="ECO:0000256" key="1">
    <source>
        <dbReference type="ARBA" id="ARBA00004651"/>
    </source>
</evidence>
<keyword evidence="2" id="KW-1003">Cell membrane</keyword>
<proteinExistence type="predicted"/>
<evidence type="ECO:0000256" key="6">
    <source>
        <dbReference type="SAM" id="Phobius"/>
    </source>
</evidence>
<evidence type="ECO:0000259" key="7">
    <source>
        <dbReference type="Pfam" id="PF03772"/>
    </source>
</evidence>
<evidence type="ECO:0000256" key="3">
    <source>
        <dbReference type="ARBA" id="ARBA00022692"/>
    </source>
</evidence>
<evidence type="ECO:0000313" key="8">
    <source>
        <dbReference type="EMBL" id="MDI4510183.1"/>
    </source>
</evidence>
<keyword evidence="5 6" id="KW-0472">Membrane</keyword>
<evidence type="ECO:0000256" key="4">
    <source>
        <dbReference type="ARBA" id="ARBA00022989"/>
    </source>
</evidence>
<gene>
    <name evidence="8" type="ORF">E6P75_08180</name>
</gene>
<feature type="transmembrane region" description="Helical" evidence="6">
    <location>
        <begin position="588"/>
        <end position="608"/>
    </location>
</feature>
<comment type="subcellular location">
    <subcellularLocation>
        <location evidence="1">Cell membrane</location>
        <topology evidence="1">Multi-pass membrane protein</topology>
    </subcellularLocation>
</comment>
<feature type="transmembrane region" description="Helical" evidence="6">
    <location>
        <begin position="531"/>
        <end position="548"/>
    </location>
</feature>
<name>A0AAW6TC08_FAUOS</name>
<feature type="transmembrane region" description="Helical" evidence="6">
    <location>
        <begin position="82"/>
        <end position="105"/>
    </location>
</feature>
<evidence type="ECO:0000256" key="2">
    <source>
        <dbReference type="ARBA" id="ARBA00022475"/>
    </source>
</evidence>
<feature type="transmembrane region" description="Helical" evidence="6">
    <location>
        <begin position="374"/>
        <end position="393"/>
    </location>
</feature>
<keyword evidence="3 6" id="KW-0812">Transmembrane</keyword>
<dbReference type="AlphaFoldDB" id="A0AAW6TC08"/>
<sequence>MIWLITVASLLGFLVVNTLANQPLMIGSALTSYEIASYDAKIWQMLSVALLIALLINVGLYHGCKRKQLKRASPNPAFAYRFALPLLSSFIFLLTLMLSASYGLYHHKLYQNALLPSAVTVDAIVESHQISDTVTQSINLSHDIAMLGNGYIRQILQVKVDDDIEESPSTPQPPLTALISANIKDNPDWEATLAQLRPGMQLNVKLQLEPIAKPKPTSLPSNAKPLRLGFDEAQWLRQRGVQAKGVIIGIEKTSLREFNPSHVKDRMVIAIEKLRWQLRQKILANLHTTLLKQSTAIVNAKNDTAQPVLQTSGQTSSQSSSQNGSQSSIQSAIQSHAILLGLLTGDKSLMDSDLKNRYQVTGISHLLAISGPHVLMLAAIVSVFVLWLVKWLAPQLLVKLPSSLLVLWVSVVMAGFYALLVGFEIPAQRTFWMLLLLTLSKQLLVNFSAYRLLAWVALGMIWLEPTAVGQAGFWLSFVAVVLLLKFSETIGTVSAIEIKDVSQLLAPTARANVLSGFVKIISHQFKALLKLQIWLFVWMLPIVVWFFGKVSVIGILVNLLAVPFLGLVIVPLDMLAGVVSLLPVVGDWLSQIIWSMLTTLLNVFHFLLNQLIDTGVAKQSFFALSQTQLALCLFIALLGLLKGVLPRMLMLPLAILLILLPLQQRSLNNNKPTLVVGDNPKLVISLLKKGDDSWLILSDNQIKAAQADKPNFLKTKQAISNASVDEEISSLLNRDIYPLLANQQVHRLTGVISQTPSVRVNELVQQLATHVPIQAYWLAGYDVEHSRLDVTDKAVSTSFRAITPRSCQTAQRWQKDGLEVTAVSGWHLDLALTDEQKLATQTCYIHIRFKPPTSKTYDVLMLAGNSDIGMQMTEKLCTVSATHLLIQPYNLSIKPSWLSLTKPSLLHVVTGAYKSQKLGEDSQLSLTSWSVDKPADNPFEVLYADQVGAVMYTLTPDDTD</sequence>
<reference evidence="8" key="1">
    <citation type="submission" date="2019-04" db="EMBL/GenBank/DDBJ databases">
        <title>Moraxella osloensis CCUG 73412, isolated from corneal scrapings as causative agent of keratitis.</title>
        <authorList>
            <person name="Connolly G."/>
            <person name="Jaen-Luchoro D."/>
            <person name="Pinyeiro-Iglesias B."/>
            <person name="Curry A."/>
            <person name="Knowles S."/>
            <person name="Moore E.R.B."/>
        </authorList>
    </citation>
    <scope>NUCLEOTIDE SEQUENCE</scope>
    <source>
        <strain evidence="8">CCUG 73412</strain>
    </source>
</reference>
<feature type="transmembrane region" description="Helical" evidence="6">
    <location>
        <begin position="405"/>
        <end position="423"/>
    </location>
</feature>
<dbReference type="PANTHER" id="PTHR30619">
    <property type="entry name" value="DNA INTERNALIZATION/COMPETENCE PROTEIN COMEC/REC2"/>
    <property type="match status" value="1"/>
</dbReference>
<protein>
    <submittedName>
        <fullName evidence="8">ComEC/Rec2 family competence protein</fullName>
    </submittedName>
</protein>
<dbReference type="InterPro" id="IPR004477">
    <property type="entry name" value="ComEC_N"/>
</dbReference>
<accession>A0AAW6TC08</accession>
<feature type="domain" description="ComEC/Rec2-related protein" evidence="7">
    <location>
        <begin position="342"/>
        <end position="641"/>
    </location>
</feature>
<organism evidence="8">
    <name type="scientific">Faucicola osloensis</name>
    <name type="common">Moraxella osloensis</name>
    <dbReference type="NCBI Taxonomy" id="34062"/>
    <lineage>
        <taxon>Bacteria</taxon>
        <taxon>Pseudomonadati</taxon>
        <taxon>Pseudomonadota</taxon>
        <taxon>Gammaproteobacteria</taxon>
        <taxon>Moraxellales</taxon>
        <taxon>Moraxellaceae</taxon>
        <taxon>Faucicola</taxon>
    </lineage>
</organism>
<dbReference type="PANTHER" id="PTHR30619:SF1">
    <property type="entry name" value="RECOMBINATION PROTEIN 2"/>
    <property type="match status" value="1"/>
</dbReference>
<feature type="transmembrane region" description="Helical" evidence="6">
    <location>
        <begin position="555"/>
        <end position="582"/>
    </location>
</feature>
<dbReference type="GO" id="GO:0005886">
    <property type="term" value="C:plasma membrane"/>
    <property type="evidence" value="ECO:0007669"/>
    <property type="project" value="UniProtKB-SubCell"/>
</dbReference>
<feature type="transmembrane region" description="Helical" evidence="6">
    <location>
        <begin position="42"/>
        <end position="61"/>
    </location>
</feature>
<feature type="transmembrane region" description="Helical" evidence="6">
    <location>
        <begin position="443"/>
        <end position="463"/>
    </location>
</feature>
<comment type="caution">
    <text evidence="8">The sequence shown here is derived from an EMBL/GenBank/DDBJ whole genome shotgun (WGS) entry which is preliminary data.</text>
</comment>
<dbReference type="EMBL" id="SSCJ01000006">
    <property type="protein sequence ID" value="MDI4510183.1"/>
    <property type="molecule type" value="Genomic_DNA"/>
</dbReference>
<dbReference type="NCBIfam" id="TIGR00360">
    <property type="entry name" value="ComEC_N-term"/>
    <property type="match status" value="1"/>
</dbReference>
<dbReference type="InterPro" id="IPR052159">
    <property type="entry name" value="Competence_DNA_uptake"/>
</dbReference>
<keyword evidence="4 6" id="KW-1133">Transmembrane helix</keyword>